<keyword evidence="1" id="KW-1133">Transmembrane helix</keyword>
<dbReference type="KEGG" id="xbo:XBJ1_3899"/>
<dbReference type="AlphaFoldDB" id="D3V5T8"/>
<sequence>MLIVEIGMSLMLDYRVLVCIKTWLYICIPINFKMQNLRFENYH</sequence>
<gene>
    <name evidence="2" type="ordered locus">XBJ1_3899</name>
</gene>
<keyword evidence="1" id="KW-0812">Transmembrane</keyword>
<evidence type="ECO:0000313" key="3">
    <source>
        <dbReference type="Proteomes" id="UP000002045"/>
    </source>
</evidence>
<protein>
    <submittedName>
        <fullName evidence="2">Uncharacterized protein</fullName>
    </submittedName>
</protein>
<proteinExistence type="predicted"/>
<accession>D3V5T8</accession>
<keyword evidence="1" id="KW-0472">Membrane</keyword>
<organism evidence="2 3">
    <name type="scientific">Xenorhabdus bovienii (strain SS-2004)</name>
    <name type="common">Xenorhabdus nematophila subsp. bovienii</name>
    <dbReference type="NCBI Taxonomy" id="406818"/>
    <lineage>
        <taxon>Bacteria</taxon>
        <taxon>Pseudomonadati</taxon>
        <taxon>Pseudomonadota</taxon>
        <taxon>Gammaproteobacteria</taxon>
        <taxon>Enterobacterales</taxon>
        <taxon>Morganellaceae</taxon>
        <taxon>Xenorhabdus</taxon>
    </lineage>
</organism>
<dbReference type="STRING" id="406818.XBJ1_3899"/>
<evidence type="ECO:0000256" key="1">
    <source>
        <dbReference type="SAM" id="Phobius"/>
    </source>
</evidence>
<reference evidence="2" key="1">
    <citation type="journal article" date="2011" name="PLoS ONE">
        <title>The entomopathogenic bacterial endosymbionts xenorhabdus and photorhabdus: convergent lifestyles from divergent genomes.</title>
        <authorList>
            <person name="Chaston J.M."/>
            <person name="Suen G."/>
            <person name="Tucker S.L."/>
            <person name="Andersen A.W."/>
            <person name="Bhasin A."/>
            <person name="Bode E."/>
            <person name="Bode H.B."/>
            <person name="Brachmann A.O."/>
            <person name="Cowles C.E."/>
            <person name="Cowles K.N."/>
            <person name="Darby C."/>
            <person name="de Leon L."/>
            <person name="Drace K."/>
            <person name="Du Z."/>
            <person name="Givaudan A."/>
            <person name="Herbert Tran E.E."/>
            <person name="Jewell K.A."/>
            <person name="Knack J.J."/>
            <person name="Krasomil-Osterfeld K.C."/>
            <person name="Kukor R."/>
            <person name="Lanois A."/>
            <person name="Latreille P."/>
            <person name="Leimgruber N.K."/>
            <person name="Lipke C.M."/>
            <person name="Liu R."/>
            <person name="Lu X."/>
            <person name="Martens E.C."/>
            <person name="Marri P.R."/>
            <person name="Medigue C."/>
            <person name="Menard M.L."/>
            <person name="Miller N.M."/>
            <person name="Morales-Soto N."/>
            <person name="Norton S."/>
            <person name="Ogier J.C."/>
            <person name="Orchard S.S."/>
            <person name="Park D."/>
            <person name="Park Y."/>
            <person name="Qurollo B.A."/>
            <person name="Sugar D.R."/>
            <person name="Richards G.R."/>
            <person name="Rouy Z."/>
            <person name="Slominski B."/>
            <person name="Slominski K."/>
            <person name="Snyder H."/>
            <person name="Tjaden B.C."/>
            <person name="van der Hoeven R."/>
            <person name="Welch R.D."/>
            <person name="Wheeler C."/>
            <person name="Xiang B."/>
            <person name="Barbazuk B."/>
            <person name="Gaudriault S."/>
            <person name="Goodner B."/>
            <person name="Slater S.C."/>
            <person name="Forst S."/>
            <person name="Goldman B.S."/>
            <person name="Goodrich-Blair H."/>
        </authorList>
    </citation>
    <scope>NUCLEOTIDE SEQUENCE [LARGE SCALE GENOMIC DNA]</scope>
    <source>
        <strain evidence="2">SS-2004</strain>
    </source>
</reference>
<feature type="transmembrane region" description="Helical" evidence="1">
    <location>
        <begin position="12"/>
        <end position="32"/>
    </location>
</feature>
<dbReference type="HOGENOM" id="CLU_3241536_0_0_6"/>
<dbReference type="EMBL" id="FN667741">
    <property type="protein sequence ID" value="CBJ83017.1"/>
    <property type="molecule type" value="Genomic_DNA"/>
</dbReference>
<dbReference type="Proteomes" id="UP000002045">
    <property type="component" value="Chromosome"/>
</dbReference>
<name>D3V5T8_XENBS</name>
<evidence type="ECO:0000313" key="2">
    <source>
        <dbReference type="EMBL" id="CBJ83017.1"/>
    </source>
</evidence>